<evidence type="ECO:0000256" key="1">
    <source>
        <dbReference type="ARBA" id="ARBA00001974"/>
    </source>
</evidence>
<feature type="domain" description="FAD-binding" evidence="6">
    <location>
        <begin position="12"/>
        <end position="348"/>
    </location>
</feature>
<dbReference type="Gene3D" id="3.40.30.120">
    <property type="match status" value="1"/>
</dbReference>
<dbReference type="PANTHER" id="PTHR43004">
    <property type="entry name" value="TRK SYSTEM POTASSIUM UPTAKE PROTEIN"/>
    <property type="match status" value="1"/>
</dbReference>
<dbReference type="Pfam" id="PF01494">
    <property type="entry name" value="FAD_binding_3"/>
    <property type="match status" value="1"/>
</dbReference>
<gene>
    <name evidence="7" type="ORF">AAFC00_007300</name>
</gene>
<dbReference type="PANTHER" id="PTHR43004:SF19">
    <property type="entry name" value="BINDING MONOOXYGENASE, PUTATIVE (JCVI)-RELATED"/>
    <property type="match status" value="1"/>
</dbReference>
<protein>
    <recommendedName>
        <fullName evidence="6">FAD-binding domain-containing protein</fullName>
    </recommendedName>
</protein>
<evidence type="ECO:0000256" key="2">
    <source>
        <dbReference type="ARBA" id="ARBA00022630"/>
    </source>
</evidence>
<organism evidence="7 8">
    <name type="scientific">Neodothiora populina</name>
    <dbReference type="NCBI Taxonomy" id="2781224"/>
    <lineage>
        <taxon>Eukaryota</taxon>
        <taxon>Fungi</taxon>
        <taxon>Dikarya</taxon>
        <taxon>Ascomycota</taxon>
        <taxon>Pezizomycotina</taxon>
        <taxon>Dothideomycetes</taxon>
        <taxon>Dothideomycetidae</taxon>
        <taxon>Dothideales</taxon>
        <taxon>Dothioraceae</taxon>
        <taxon>Neodothiora</taxon>
    </lineage>
</organism>
<keyword evidence="5" id="KW-1133">Transmembrane helix</keyword>
<keyword evidence="3" id="KW-0274">FAD</keyword>
<comment type="cofactor">
    <cofactor evidence="1">
        <name>FAD</name>
        <dbReference type="ChEBI" id="CHEBI:57692"/>
    </cofactor>
</comment>
<evidence type="ECO:0000259" key="6">
    <source>
        <dbReference type="Pfam" id="PF01494"/>
    </source>
</evidence>
<keyword evidence="5" id="KW-0812">Transmembrane</keyword>
<reference evidence="7 8" key="1">
    <citation type="submission" date="2024-07" db="EMBL/GenBank/DDBJ databases">
        <title>Draft sequence of the Neodothiora populina.</title>
        <authorList>
            <person name="Drown D.D."/>
            <person name="Schuette U.S."/>
            <person name="Buechlein A.B."/>
            <person name="Rusch D.R."/>
            <person name="Winton L.W."/>
            <person name="Adams G.A."/>
        </authorList>
    </citation>
    <scope>NUCLEOTIDE SEQUENCE [LARGE SCALE GENOMIC DNA]</scope>
    <source>
        <strain evidence="7 8">CPC 39397</strain>
    </source>
</reference>
<evidence type="ECO:0000256" key="4">
    <source>
        <dbReference type="ARBA" id="ARBA00023002"/>
    </source>
</evidence>
<evidence type="ECO:0000256" key="5">
    <source>
        <dbReference type="SAM" id="Phobius"/>
    </source>
</evidence>
<dbReference type="SUPFAM" id="SSF51905">
    <property type="entry name" value="FAD/NAD(P)-binding domain"/>
    <property type="match status" value="1"/>
</dbReference>
<dbReference type="InterPro" id="IPR050641">
    <property type="entry name" value="RIFMO-like"/>
</dbReference>
<dbReference type="Gene3D" id="3.30.70.2450">
    <property type="match status" value="1"/>
</dbReference>
<evidence type="ECO:0000313" key="7">
    <source>
        <dbReference type="EMBL" id="KAL1305713.1"/>
    </source>
</evidence>
<name>A0ABR3PHU3_9PEZI</name>
<dbReference type="Proteomes" id="UP001562354">
    <property type="component" value="Unassembled WGS sequence"/>
</dbReference>
<dbReference type="PRINTS" id="PR00420">
    <property type="entry name" value="RNGMNOXGNASE"/>
</dbReference>
<comment type="caution">
    <text evidence="7">The sequence shown here is derived from an EMBL/GenBank/DDBJ whole genome shotgun (WGS) entry which is preliminary data.</text>
</comment>
<keyword evidence="4" id="KW-0560">Oxidoreductase</keyword>
<keyword evidence="5" id="KW-0472">Membrane</keyword>
<dbReference type="EMBL" id="JBFMKM010000006">
    <property type="protein sequence ID" value="KAL1305713.1"/>
    <property type="molecule type" value="Genomic_DNA"/>
</dbReference>
<evidence type="ECO:0000313" key="8">
    <source>
        <dbReference type="Proteomes" id="UP001562354"/>
    </source>
</evidence>
<proteinExistence type="predicted"/>
<dbReference type="Pfam" id="PF21274">
    <property type="entry name" value="Rng_hyd_C"/>
    <property type="match status" value="1"/>
</dbReference>
<dbReference type="GeneID" id="95980999"/>
<dbReference type="InterPro" id="IPR036188">
    <property type="entry name" value="FAD/NAD-bd_sf"/>
</dbReference>
<dbReference type="Gene3D" id="3.50.50.60">
    <property type="entry name" value="FAD/NAD(P)-binding domain"/>
    <property type="match status" value="1"/>
</dbReference>
<dbReference type="RefSeq" id="XP_069201986.1">
    <property type="nucleotide sequence ID" value="XM_069347380.1"/>
</dbReference>
<evidence type="ECO:0000256" key="3">
    <source>
        <dbReference type="ARBA" id="ARBA00022827"/>
    </source>
</evidence>
<accession>A0ABR3PHU3</accession>
<keyword evidence="8" id="KW-1185">Reference proteome</keyword>
<feature type="transmembrane region" description="Helical" evidence="5">
    <location>
        <begin position="12"/>
        <end position="29"/>
    </location>
</feature>
<keyword evidence="2" id="KW-0285">Flavoprotein</keyword>
<dbReference type="InterPro" id="IPR002938">
    <property type="entry name" value="FAD-bd"/>
</dbReference>
<sequence>MDSSPAPAGLQAVLIVGAGPTGLLLALWLTKLGIPVRIIDKSSGPGETSRAVIVHARTLEYYRQLRISGDALAHGSTIKGIGIHRRGRLVGGLNFRNAGAGLSYFPFAFTFPQDQHEKVLVAQLAGMGVYVERRTTLTALEEDDGGIFATSQDADGLETTFHASCLVGCDGSKSTVRELSGIAMPGGTYDQRFFVADADVRGKAAEFSMNPCFTGTDFCLVLPLPAMGSTRLIGVVPDGVDREDVRFEHVEAAVKYNTELEIDHVRWFATYRVHHRVAERFRRGRVFIAGDAGHLHSPAGGQGMNTGLGDVSNLAWKLAAVLTKRANPALLDTYEPERMAFAHLLVDTTDWVWSGVTNRGWWGWFVRIILLPRILSFALWFSVSRRAAFSRVSQIMIEYRASELSQGGKKSAKIQPGDRLPWVEFDDGTDNHAMLDLLDWQVHVYGGMSPDLRKAVDALGIVCHEYPWTREVAAKGFVRHALYLVRPDGHVGFVDTNASPEALEEYLDRWEIELRR</sequence>